<proteinExistence type="predicted"/>
<name>A0A165YGE0_9AGAM</name>
<sequence length="80" mass="8719">MEEEIVVALFHASALRLVAGQIDITKISTESHAQDILSSSQYPEICAYFGVATWYLVHPLPCSLAILPCVSCPGPLARIY</sequence>
<keyword evidence="2" id="KW-1185">Reference proteome</keyword>
<evidence type="ECO:0000313" key="1">
    <source>
        <dbReference type="EMBL" id="KZT33218.1"/>
    </source>
</evidence>
<dbReference type="Proteomes" id="UP000076798">
    <property type="component" value="Unassembled WGS sequence"/>
</dbReference>
<organism evidence="1 2">
    <name type="scientific">Sistotremastrum suecicum HHB10207 ss-3</name>
    <dbReference type="NCBI Taxonomy" id="1314776"/>
    <lineage>
        <taxon>Eukaryota</taxon>
        <taxon>Fungi</taxon>
        <taxon>Dikarya</taxon>
        <taxon>Basidiomycota</taxon>
        <taxon>Agaricomycotina</taxon>
        <taxon>Agaricomycetes</taxon>
        <taxon>Sistotremastrales</taxon>
        <taxon>Sistotremastraceae</taxon>
        <taxon>Sistotremastrum</taxon>
    </lineage>
</organism>
<gene>
    <name evidence="1" type="ORF">SISSUDRAFT_1066317</name>
</gene>
<protein>
    <submittedName>
        <fullName evidence="1">Uncharacterized protein</fullName>
    </submittedName>
</protein>
<reference evidence="1 2" key="1">
    <citation type="journal article" date="2016" name="Mol. Biol. Evol.">
        <title>Comparative Genomics of Early-Diverging Mushroom-Forming Fungi Provides Insights into the Origins of Lignocellulose Decay Capabilities.</title>
        <authorList>
            <person name="Nagy L.G."/>
            <person name="Riley R."/>
            <person name="Tritt A."/>
            <person name="Adam C."/>
            <person name="Daum C."/>
            <person name="Floudas D."/>
            <person name="Sun H."/>
            <person name="Yadav J.S."/>
            <person name="Pangilinan J."/>
            <person name="Larsson K.H."/>
            <person name="Matsuura K."/>
            <person name="Barry K."/>
            <person name="Labutti K."/>
            <person name="Kuo R."/>
            <person name="Ohm R.A."/>
            <person name="Bhattacharya S.S."/>
            <person name="Shirouzu T."/>
            <person name="Yoshinaga Y."/>
            <person name="Martin F.M."/>
            <person name="Grigoriev I.V."/>
            <person name="Hibbett D.S."/>
        </authorList>
    </citation>
    <scope>NUCLEOTIDE SEQUENCE [LARGE SCALE GENOMIC DNA]</scope>
    <source>
        <strain evidence="1 2">HHB10207 ss-3</strain>
    </source>
</reference>
<dbReference type="AlphaFoldDB" id="A0A165YGE0"/>
<accession>A0A165YGE0</accession>
<evidence type="ECO:0000313" key="2">
    <source>
        <dbReference type="Proteomes" id="UP000076798"/>
    </source>
</evidence>
<dbReference type="EMBL" id="KV428257">
    <property type="protein sequence ID" value="KZT33218.1"/>
    <property type="molecule type" value="Genomic_DNA"/>
</dbReference>